<proteinExistence type="predicted"/>
<dbReference type="PANTHER" id="PTHR43794:SF11">
    <property type="entry name" value="AMIDOHYDROLASE-RELATED DOMAIN-CONTAINING PROTEIN"/>
    <property type="match status" value="1"/>
</dbReference>
<dbReference type="EMBL" id="LNQE01001853">
    <property type="protein sequence ID" value="KUG04272.1"/>
    <property type="molecule type" value="Genomic_DNA"/>
</dbReference>
<dbReference type="SUPFAM" id="SSF51556">
    <property type="entry name" value="Metallo-dependent hydrolases"/>
    <property type="match status" value="1"/>
</dbReference>
<dbReference type="PANTHER" id="PTHR43794">
    <property type="entry name" value="AMINOHYDROLASE SSNA-RELATED"/>
    <property type="match status" value="1"/>
</dbReference>
<dbReference type="Pfam" id="PF01979">
    <property type="entry name" value="Amidohydro_1"/>
    <property type="match status" value="1"/>
</dbReference>
<gene>
    <name evidence="3" type="ORF">ASZ90_018279</name>
</gene>
<accession>A0A0W8E6K8</accession>
<dbReference type="AlphaFoldDB" id="A0A0W8E6K8"/>
<feature type="domain" description="Amidohydrolase-related" evidence="2">
    <location>
        <begin position="52"/>
        <end position="409"/>
    </location>
</feature>
<name>A0A0W8E6K8_9ZZZZ</name>
<evidence type="ECO:0000313" key="3">
    <source>
        <dbReference type="EMBL" id="KUG04272.1"/>
    </source>
</evidence>
<dbReference type="EC" id="3.5.4.3" evidence="3"/>
<keyword evidence="1 3" id="KW-0378">Hydrolase</keyword>
<protein>
    <submittedName>
        <fullName evidence="3">Guanine deaminase</fullName>
        <ecNumber evidence="3">3.5.4.3</ecNumber>
    </submittedName>
</protein>
<comment type="caution">
    <text evidence="3">The sequence shown here is derived from an EMBL/GenBank/DDBJ whole genome shotgun (WGS) entry which is preliminary data.</text>
</comment>
<dbReference type="NCBIfam" id="NF005557">
    <property type="entry name" value="PRK07228.1"/>
    <property type="match status" value="1"/>
</dbReference>
<dbReference type="InterPro" id="IPR011059">
    <property type="entry name" value="Metal-dep_hydrolase_composite"/>
</dbReference>
<dbReference type="GO" id="GO:0008892">
    <property type="term" value="F:guanine deaminase activity"/>
    <property type="evidence" value="ECO:0007669"/>
    <property type="project" value="UniProtKB-EC"/>
</dbReference>
<sequence>MSILIKNGTIVTMNSKREVLKADILVHHDRILEISPVIDKPVEQVIDASDMLVIPGLIQTHVHLCQALFRGCADDMELLDWLKLRIWPLEGSHDADSLYYSALLGCAECLCGGTTAIIDMGTVHHTESIFNAVEGAGIRYLGGKCMMDWGPEVPSTLIDSSSNAIDESMELCQRWNGRENRRINYALCPRFALSCTEDLLLEIQRLSAKHHIPIHTHASENVSEVKVVEHMTGMRNVAYLDSLGMCSDKLILAHCIHLDEKEMDILSASKTNIAHCPSSNLKLASGIAKIPDLLNRGASISLGADGPPCNNNLDIFQEMRLASLIQKPKFGPTSMTAQTVFELATLGGARAMGLEQEIGSLEIGKKADIAIVNLNGWHTQPLDAASAYTQLVYQAKSSDVYCTVVDGKVLMLNGQLSTIDENQLRTGVRDSFIRVTRRSGII</sequence>
<evidence type="ECO:0000259" key="2">
    <source>
        <dbReference type="Pfam" id="PF01979"/>
    </source>
</evidence>
<dbReference type="InterPro" id="IPR032466">
    <property type="entry name" value="Metal_Hydrolase"/>
</dbReference>
<evidence type="ECO:0000256" key="1">
    <source>
        <dbReference type="ARBA" id="ARBA00022801"/>
    </source>
</evidence>
<dbReference type="Gene3D" id="3.20.20.140">
    <property type="entry name" value="Metal-dependent hydrolases"/>
    <property type="match status" value="1"/>
</dbReference>
<dbReference type="SUPFAM" id="SSF51338">
    <property type="entry name" value="Composite domain of metallo-dependent hydrolases"/>
    <property type="match status" value="1"/>
</dbReference>
<dbReference type="CDD" id="cd01298">
    <property type="entry name" value="ATZ_TRZ_like"/>
    <property type="match status" value="1"/>
</dbReference>
<reference evidence="3" key="1">
    <citation type="journal article" date="2015" name="Proc. Natl. Acad. Sci. U.S.A.">
        <title>Networks of energetic and metabolic interactions define dynamics in microbial communities.</title>
        <authorList>
            <person name="Embree M."/>
            <person name="Liu J.K."/>
            <person name="Al-Bassam M.M."/>
            <person name="Zengler K."/>
        </authorList>
    </citation>
    <scope>NUCLEOTIDE SEQUENCE</scope>
</reference>
<dbReference type="InterPro" id="IPR050287">
    <property type="entry name" value="MTA/SAH_deaminase"/>
</dbReference>
<dbReference type="InterPro" id="IPR006680">
    <property type="entry name" value="Amidohydro-rel"/>
</dbReference>
<organism evidence="3">
    <name type="scientific">hydrocarbon metagenome</name>
    <dbReference type="NCBI Taxonomy" id="938273"/>
    <lineage>
        <taxon>unclassified sequences</taxon>
        <taxon>metagenomes</taxon>
        <taxon>ecological metagenomes</taxon>
    </lineage>
</organism>
<dbReference type="Gene3D" id="2.30.40.10">
    <property type="entry name" value="Urease, subunit C, domain 1"/>
    <property type="match status" value="1"/>
</dbReference>